<name>A0A9X9S4T2_METOG</name>
<organism evidence="1 2">
    <name type="scientific">Methanogenium organophilum</name>
    <dbReference type="NCBI Taxonomy" id="2199"/>
    <lineage>
        <taxon>Archaea</taxon>
        <taxon>Methanobacteriati</taxon>
        <taxon>Methanobacteriota</taxon>
        <taxon>Stenosarchaea group</taxon>
        <taxon>Methanomicrobia</taxon>
        <taxon>Methanomicrobiales</taxon>
        <taxon>Methanomicrobiaceae</taxon>
        <taxon>Methanogenium</taxon>
    </lineage>
</organism>
<protein>
    <submittedName>
        <fullName evidence="1">Uncharacterized protein</fullName>
    </submittedName>
</protein>
<accession>A0A9X9S4T2</accession>
<reference evidence="1" key="1">
    <citation type="submission" date="2022-11" db="EMBL/GenBank/DDBJ databases">
        <title>Complete genome sequence of Methanogenium organophilum DSM 3596.</title>
        <authorList>
            <person name="Chen S.-C."/>
            <person name="Lai S.-J."/>
            <person name="You Y.-T."/>
        </authorList>
    </citation>
    <scope>NUCLEOTIDE SEQUENCE</scope>
    <source>
        <strain evidence="1">DSM 3596</strain>
    </source>
</reference>
<dbReference type="RefSeq" id="WP_268186991.1">
    <property type="nucleotide sequence ID" value="NZ_CP113361.1"/>
</dbReference>
<dbReference type="AlphaFoldDB" id="A0A9X9S4T2"/>
<dbReference type="Proteomes" id="UP001163096">
    <property type="component" value="Chromosome"/>
</dbReference>
<sequence>MVVADGTPTDLFSQVSLLEENNLDVPEICKVFSILGCCECGCDAPPLTLPGAAQVLDGMIDKNGGTVWLGRADGTDKKVAALVRRFCL</sequence>
<evidence type="ECO:0000313" key="2">
    <source>
        <dbReference type="Proteomes" id="UP001163096"/>
    </source>
</evidence>
<dbReference type="GeneID" id="76833899"/>
<evidence type="ECO:0000313" key="1">
    <source>
        <dbReference type="EMBL" id="WAI01727.1"/>
    </source>
</evidence>
<proteinExistence type="predicted"/>
<dbReference type="EMBL" id="CP113361">
    <property type="protein sequence ID" value="WAI01727.1"/>
    <property type="molecule type" value="Genomic_DNA"/>
</dbReference>
<gene>
    <name evidence="1" type="ORF">OU421_02315</name>
</gene>
<dbReference type="KEGG" id="mou:OU421_02315"/>
<keyword evidence="2" id="KW-1185">Reference proteome</keyword>